<gene>
    <name evidence="1" type="ORF">CEN46_10600</name>
</gene>
<dbReference type="InterPro" id="IPR012657">
    <property type="entry name" value="23S_rRNA-intervening_sequence"/>
</dbReference>
<dbReference type="Proteomes" id="UP000235081">
    <property type="component" value="Unassembled WGS sequence"/>
</dbReference>
<proteinExistence type="predicted"/>
<dbReference type="InterPro" id="IPR036583">
    <property type="entry name" value="23S_rRNA_IVS_sf"/>
</dbReference>
<comment type="caution">
    <text evidence="1">The sequence shown here is derived from an EMBL/GenBank/DDBJ whole genome shotgun (WGS) entry which is preliminary data.</text>
</comment>
<sequence>MNQDITERTFEFAVRIVRLCHSLEEKSGVPRMLAQQLLRSGTSIGANTISL</sequence>
<name>A0A2N6LH80_9CYAN</name>
<dbReference type="Gene3D" id="1.20.1440.60">
    <property type="entry name" value="23S rRNA-intervening sequence"/>
    <property type="match status" value="1"/>
</dbReference>
<reference evidence="1 2" key="1">
    <citation type="submission" date="2017-07" db="EMBL/GenBank/DDBJ databases">
        <title>Genomes of Fischerella (Mastigocladus) sp. strains.</title>
        <authorList>
            <person name="Miller S.R."/>
        </authorList>
    </citation>
    <scope>NUCLEOTIDE SEQUENCE [LARGE SCALE GENOMIC DNA]</scope>
    <source>
        <strain evidence="1 2">CCMEE 5318</strain>
    </source>
</reference>
<organism evidence="1 2">
    <name type="scientific">Fischerella thermalis CCMEE 5318</name>
    <dbReference type="NCBI Taxonomy" id="2019666"/>
    <lineage>
        <taxon>Bacteria</taxon>
        <taxon>Bacillati</taxon>
        <taxon>Cyanobacteriota</taxon>
        <taxon>Cyanophyceae</taxon>
        <taxon>Nostocales</taxon>
        <taxon>Hapalosiphonaceae</taxon>
        <taxon>Fischerella</taxon>
    </lineage>
</organism>
<dbReference type="NCBIfam" id="TIGR02436">
    <property type="entry name" value="four helix bundle protein"/>
    <property type="match status" value="1"/>
</dbReference>
<accession>A0A2N6LH80</accession>
<evidence type="ECO:0000313" key="2">
    <source>
        <dbReference type="Proteomes" id="UP000235081"/>
    </source>
</evidence>
<evidence type="ECO:0000313" key="1">
    <source>
        <dbReference type="EMBL" id="PMB23269.1"/>
    </source>
</evidence>
<dbReference type="EMBL" id="NMQE01000297">
    <property type="protein sequence ID" value="PMB23269.1"/>
    <property type="molecule type" value="Genomic_DNA"/>
</dbReference>
<dbReference type="SUPFAM" id="SSF158446">
    <property type="entry name" value="IVS-encoded protein-like"/>
    <property type="match status" value="1"/>
</dbReference>
<evidence type="ECO:0008006" key="3">
    <source>
        <dbReference type="Google" id="ProtNLM"/>
    </source>
</evidence>
<dbReference type="AlphaFoldDB" id="A0A2N6LH80"/>
<protein>
    <recommendedName>
        <fullName evidence="3">Four helix bundle protein</fullName>
    </recommendedName>
</protein>